<gene>
    <name evidence="2" type="ORF">MNBD_CHLOROFLEXI01-4292</name>
</gene>
<keyword evidence="1" id="KW-0472">Membrane</keyword>
<dbReference type="EMBL" id="UOEU01000245">
    <property type="protein sequence ID" value="VAW31546.1"/>
    <property type="molecule type" value="Genomic_DNA"/>
</dbReference>
<feature type="transmembrane region" description="Helical" evidence="1">
    <location>
        <begin position="34"/>
        <end position="56"/>
    </location>
</feature>
<feature type="transmembrane region" description="Helical" evidence="1">
    <location>
        <begin position="68"/>
        <end position="83"/>
    </location>
</feature>
<organism evidence="2">
    <name type="scientific">hydrothermal vent metagenome</name>
    <dbReference type="NCBI Taxonomy" id="652676"/>
    <lineage>
        <taxon>unclassified sequences</taxon>
        <taxon>metagenomes</taxon>
        <taxon>ecological metagenomes</taxon>
    </lineage>
</organism>
<name>A0A3B0VHK6_9ZZZZ</name>
<evidence type="ECO:0000256" key="1">
    <source>
        <dbReference type="SAM" id="Phobius"/>
    </source>
</evidence>
<reference evidence="2" key="1">
    <citation type="submission" date="2018-06" db="EMBL/GenBank/DDBJ databases">
        <authorList>
            <person name="Zhirakovskaya E."/>
        </authorList>
    </citation>
    <scope>NUCLEOTIDE SEQUENCE</scope>
</reference>
<sequence length="211" mass="23089">MSELTGLIIGLLLTLFIYSYLIGDNPLYRISVHLLVGVSAAYAAVVVVRQLLLPIWRQVQANPTSPDSLFWLVPILFVLMLFARRLPTVSWLGNVSLALLVGVGAAVSLVGSLTGTLWPQIVNVRPATPLQGIVVAFLTICTLLSFQFTVLRPRSSGLWQPAIWQRSVTAVGRIVLTVTFGALFAMLLSTGLILLAERLNFFITEWVQLSS</sequence>
<feature type="transmembrane region" description="Helical" evidence="1">
    <location>
        <begin position="6"/>
        <end position="22"/>
    </location>
</feature>
<dbReference type="AlphaFoldDB" id="A0A3B0VHK6"/>
<keyword evidence="1" id="KW-1133">Transmembrane helix</keyword>
<keyword evidence="1" id="KW-0812">Transmembrane</keyword>
<feature type="transmembrane region" description="Helical" evidence="1">
    <location>
        <begin position="95"/>
        <end position="118"/>
    </location>
</feature>
<proteinExistence type="predicted"/>
<evidence type="ECO:0000313" key="2">
    <source>
        <dbReference type="EMBL" id="VAW31546.1"/>
    </source>
</evidence>
<protein>
    <submittedName>
        <fullName evidence="2">Uncharacterized protein</fullName>
    </submittedName>
</protein>
<accession>A0A3B0VHK6</accession>
<feature type="transmembrane region" description="Helical" evidence="1">
    <location>
        <begin position="130"/>
        <end position="151"/>
    </location>
</feature>
<feature type="transmembrane region" description="Helical" evidence="1">
    <location>
        <begin position="171"/>
        <end position="196"/>
    </location>
</feature>